<dbReference type="AlphaFoldDB" id="A0A9J6FVA9"/>
<sequence length="243" mass="26998">MYDSARQGFRLDLILPASVISCIPLCQGTRLVTTADSSSGRPLRRVRRQSRFICKSNDSFTKVMGSVIEANREVIRATAPLHVGDSENLGLVRLLNGRVYNLHTIKVREKFSSECNETTMNLVFKLRLDEPWVLFDLSVPLGGAAFSGGQLAVRVDGLDLDIGLVTPKFRGREDSGEPQVTFVDVVRAHKLRLEFMGMAPATTALTSALALLHRFLPAVQTRLFQIILIRILRKYVATTPLAF</sequence>
<dbReference type="OMA" id="YNLHTIK"/>
<organism evidence="1 2">
    <name type="scientific">Haemaphysalis longicornis</name>
    <name type="common">Bush tick</name>
    <dbReference type="NCBI Taxonomy" id="44386"/>
    <lineage>
        <taxon>Eukaryota</taxon>
        <taxon>Metazoa</taxon>
        <taxon>Ecdysozoa</taxon>
        <taxon>Arthropoda</taxon>
        <taxon>Chelicerata</taxon>
        <taxon>Arachnida</taxon>
        <taxon>Acari</taxon>
        <taxon>Parasitiformes</taxon>
        <taxon>Ixodida</taxon>
        <taxon>Ixodoidea</taxon>
        <taxon>Ixodidae</taxon>
        <taxon>Haemaphysalinae</taxon>
        <taxon>Haemaphysalis</taxon>
    </lineage>
</organism>
<accession>A0A9J6FVA9</accession>
<dbReference type="VEuPathDB" id="VectorBase:HLOH_050752"/>
<gene>
    <name evidence="1" type="ORF">HPB48_011261</name>
</gene>
<comment type="caution">
    <text evidence="1">The sequence shown here is derived from an EMBL/GenBank/DDBJ whole genome shotgun (WGS) entry which is preliminary data.</text>
</comment>
<evidence type="ECO:0000313" key="2">
    <source>
        <dbReference type="Proteomes" id="UP000821853"/>
    </source>
</evidence>
<proteinExistence type="predicted"/>
<protein>
    <submittedName>
        <fullName evidence="1">Uncharacterized protein</fullName>
    </submittedName>
</protein>
<dbReference type="EMBL" id="JABSTR010000005">
    <property type="protein sequence ID" value="KAH9370094.1"/>
    <property type="molecule type" value="Genomic_DNA"/>
</dbReference>
<keyword evidence="2" id="KW-1185">Reference proteome</keyword>
<reference evidence="1 2" key="1">
    <citation type="journal article" date="2020" name="Cell">
        <title>Large-Scale Comparative Analyses of Tick Genomes Elucidate Their Genetic Diversity and Vector Capacities.</title>
        <authorList>
            <consortium name="Tick Genome and Microbiome Consortium (TIGMIC)"/>
            <person name="Jia N."/>
            <person name="Wang J."/>
            <person name="Shi W."/>
            <person name="Du L."/>
            <person name="Sun Y."/>
            <person name="Zhan W."/>
            <person name="Jiang J.F."/>
            <person name="Wang Q."/>
            <person name="Zhang B."/>
            <person name="Ji P."/>
            <person name="Bell-Sakyi L."/>
            <person name="Cui X.M."/>
            <person name="Yuan T.T."/>
            <person name="Jiang B.G."/>
            <person name="Yang W.F."/>
            <person name="Lam T.T."/>
            <person name="Chang Q.C."/>
            <person name="Ding S.J."/>
            <person name="Wang X.J."/>
            <person name="Zhu J.G."/>
            <person name="Ruan X.D."/>
            <person name="Zhao L."/>
            <person name="Wei J.T."/>
            <person name="Ye R.Z."/>
            <person name="Que T.C."/>
            <person name="Du C.H."/>
            <person name="Zhou Y.H."/>
            <person name="Cheng J.X."/>
            <person name="Dai P.F."/>
            <person name="Guo W.B."/>
            <person name="Han X.H."/>
            <person name="Huang E.J."/>
            <person name="Li L.F."/>
            <person name="Wei W."/>
            <person name="Gao Y.C."/>
            <person name="Liu J.Z."/>
            <person name="Shao H.Z."/>
            <person name="Wang X."/>
            <person name="Wang C.C."/>
            <person name="Yang T.C."/>
            <person name="Huo Q.B."/>
            <person name="Li W."/>
            <person name="Chen H.Y."/>
            <person name="Chen S.E."/>
            <person name="Zhou L.G."/>
            <person name="Ni X.B."/>
            <person name="Tian J.H."/>
            <person name="Sheng Y."/>
            <person name="Liu T."/>
            <person name="Pan Y.S."/>
            <person name="Xia L.Y."/>
            <person name="Li J."/>
            <person name="Zhao F."/>
            <person name="Cao W.C."/>
        </authorList>
    </citation>
    <scope>NUCLEOTIDE SEQUENCE [LARGE SCALE GENOMIC DNA]</scope>
    <source>
        <strain evidence="1">HaeL-2018</strain>
    </source>
</reference>
<dbReference type="OrthoDB" id="6500813at2759"/>
<evidence type="ECO:0000313" key="1">
    <source>
        <dbReference type="EMBL" id="KAH9370094.1"/>
    </source>
</evidence>
<name>A0A9J6FVA9_HAELO</name>
<dbReference type="Proteomes" id="UP000821853">
    <property type="component" value="Chromosome 3"/>
</dbReference>